<evidence type="ECO:0000259" key="12">
    <source>
        <dbReference type="PROSITE" id="PS50069"/>
    </source>
</evidence>
<feature type="region of interest" description="Disordered" evidence="11">
    <location>
        <begin position="2221"/>
        <end position="2250"/>
    </location>
</feature>
<sequence length="2840" mass="321116">MGKNRQQKISLNIQETLEAKELLRQRFKRDGSVEHLVRWCICGLEKKSSSASPEVETSSTSLSDDLKTGKDVFLWMTNSELLASCPHLYSSSVGLENTGDQSAQTKNESENDDKHLETSSDAEDFDDMKHDVVKLVNRAKKQMLRLKKESAPKALVTLSHTTKVLSTYAGLGSLAGIFRETGALDLILELLWTNDVETRRAAGRMLRALALHDAGSRAYVLLKLTQDESDKEGNDHMSHYADFENRSMVMEMFAETASGEEAHAVALDSVQLPQVPGKILFTLMKCYLRVTSLMDASSGKKSAQNTQRCMWMWLDEHHLNDNVIQEFEVAMVISDLIYELNQVMDWKNTSTTSTDSDGKKGMTPSPSHDNSFLMMWKDIRTSEKKSSKTTMDMDTCKQMLTDKSNSDGQVANSSSPKPLFVQSAQENSVDPVLLATLLRADKPQSIYKHPSSFSSRKQYCQYLRALIKPGYRVRACQSYQDVNDGDEGIYRQHNESTPPVQVFWHRLNRPYWVHWHHIVLLGSSSSDSGSSVPQTPPKFISNPEDSILWPLLSGMKSRVKPLYGISQHVTDQSNNKPDEEISQQDWWMILFYANKVSEERREVIKNHFEKSFPNEKHMCLIKPSMKDTVAVMTEILKEANPQKKKAMYASGACRRLIDMIEDGEKKEREETEKIEEDEKKEAQPAILQSVKSDEKTLDKKDPDKLQSNKSSIDDKSVKEEDEINVTPEERSKAVEMGLRIGLIFDEDTEKKYLKMFMDDSNYTLASRLWKMQKESDGVVRIAKTVPEANNDGKVIALTILHNALTRSDWGIPHSVNNLKDTLGYILVAAEDKEKTVVMAYILLISACLEKDSKKTDSLDEPDSMELSLATSGHLKAIFDSIVRFQDDQTIICGAIHCVSKIMGAELFAKNPRFDKDRSSQASIVTAIITSIMAATDPDQPSTSSDKVGLTSSNSILQTLLGAVDDSITKLSSTDQLETSENRKLLILLYNALCVLCMIARKDQSKALMNMSDRVLAVIEKGLKSDRFSPTKCQRIRQLMQRLKGFTMSSKIDEDMASESGNKGKDSPTEDDLVIDQFSLHDIKKNMDEIFDTHLERIRNDSSEIRSSTNTLIVDVVLPIIKNLTTVTDESGKCLSSLQGFVSEFKAIAHDHGLVLFECYWSELVMCLHHVIDLCILSSSKRLAQEVAGHAISILHTLSELDKDFAVELCGMEAKQTINRLLEKHESVPNAAELKDLITSCERHRALHCKLLAVVLGGCISTALRCIEDARQLQASLNIPLFDQLLSNLCKGADMEIKEEKCWEKLEVSTNQRHLPKLTDNNPKTYWESNGSSGAHWINVYMKKGVIVRKMTIVVAQEDSSYMPSRIAVLGGNTSTDITTQLSCVNIASTDREVVVLENARRYWPVIRISIRRCQQGGIDTRVHGLDVVGPKPSFWPILRRQLYVRTTLVYAVQAHSWAFNAGKTAGQVDGENVTRHKILDVPTKIVEAIRYEQQFSDRFLPNSESALILGQACRLALSAPVLDILLDKNQENDDTMSLMEQLLLAYLKCNEVDNGDLQGRIFSSKLRRLLRLLVDLDQGGSSSSSPHPSSTKSSKKPQLEHMSLWSKKVQPLSARSTDSVRVKPSSSDNSFSTRTEAMKILPTETVNSSAPLADEDCYQSSSHLPQVAEEWVKIVQQKFSEIIGTVVQDCDEGVDFKQFINAAAVILKKFEYLRKCTEDLFGSKAHFLLMFSAGVWKAVTLLDMRSATKFCYICIYLIRQFIDIQSQPQMTNSNEFKNLELLVKQVVRILPLISGTEVCYTFEHIYVTMLSMRLQYNQSLAFDLEQKMSQQLQVCFPNRRPIALLQDYAFSNQLHKRFVSSYLERCDAAVADVEDPSYTELWQDYNFLADDGFKVALCRPVVWCHYNSNLLSGGIEKQMSVLSERCFNFMSQFESFFHRDRINNSSCLFLNGNSSVHWTGSGYAVLRDLANDVELTVTTTQLLFLLHFNHQSEVHLKKWKEFYPCHDDDTLEQLVSKKIIYESSKNVFRVVEVLHESVDCVSAQDKVLTSMRLSSLSMENHSHSRNCRIDLVIHALMREEKEICGDLLIERVIKKFMTCHDSELQKPAEITTPTNHLYQFIPQAREVRSRCDYLIARGYLVQQDAQPQMLHYKSNDRKKSVDVKTGSDCFQSSNNNSSAIDESHSMSEVSTSLSKDAVLSTESSMVKIQVKPSCTSETTSSKQLLKSFSTEPEPILAPKEDPKPDCTSDDEMHQIVHFPCATISRTTLTIEKQLLEIKHKIMTLSDILSHNEDVAEALLLEFDWNADKLVEAFLNNRAETLQRIGVTVAIEDQESQKESQKPISSEDVASTSSSDDHCPICLNPMDPDNFVPLCGHKSCNNCWKTYLSLKLTQDSTCSATCPHNACHFRPTTRVYEKIFSDSADMRKKYNTALVRSYVESDRDVSWCHNPKGCDRIIRKANDGREEGWCSKCGWQTCFTCTYVEAHYPASCSHMSQWMDDGGYYEGMNEDAKSKHLARLIAKRCPNCQANIEKNDGCLHMKCAKCSHDFCWRCLQPWRPTHRDYYNCSSKVSKLAQDSMKFVEFNKRCQFHNRAKQFAYDIRDRLLAINNSNHSLLQLKFAVDICMKLVQCRKILAYSNVLSFYSVDSNKMRSTELHSAALETKTLQLQEHLSLCLLDCADIRHKLSSMTDDMMTKGEQLMRGCDEQIKIIVEFSKQGMKIGTPSEIGHKVLTAAGTSVLTNDFDSDGIVLNARLADMSDEEDEDVDDDDNIEDDTSEHTQSDNEHDDSDDTGDNLVGMYSSDEDDEPAMYDSDNALGMDRYSFDDDNMDSLDSVDAWLP</sequence>
<gene>
    <name evidence="16" type="ORF">CVLEPA_LOCUS8175</name>
</gene>
<dbReference type="InterPro" id="IPR002867">
    <property type="entry name" value="IBR_dom"/>
</dbReference>
<dbReference type="Pfam" id="PF22191">
    <property type="entry name" value="IBR_1"/>
    <property type="match status" value="1"/>
</dbReference>
<feature type="compositionally biased region" description="Basic and acidic residues" evidence="11">
    <location>
        <begin position="2153"/>
        <end position="2162"/>
    </location>
</feature>
<dbReference type="InterPro" id="IPR044066">
    <property type="entry name" value="TRIAD_supradom"/>
</dbReference>
<keyword evidence="4" id="KW-0479">Metal-binding</keyword>
<evidence type="ECO:0000256" key="4">
    <source>
        <dbReference type="ARBA" id="ARBA00022723"/>
    </source>
</evidence>
<evidence type="ECO:0000256" key="8">
    <source>
        <dbReference type="ARBA" id="ARBA00022833"/>
    </source>
</evidence>
<dbReference type="Proteomes" id="UP001642483">
    <property type="component" value="Unassembled WGS sequence"/>
</dbReference>
<feature type="region of interest" description="Disordered" evidence="11">
    <location>
        <begin position="662"/>
        <end position="730"/>
    </location>
</feature>
<dbReference type="InterPro" id="IPR055486">
    <property type="entry name" value="CUL7/CUL9_N"/>
</dbReference>
<dbReference type="InterPro" id="IPR014722">
    <property type="entry name" value="Rib_uL2_dom2"/>
</dbReference>
<feature type="compositionally biased region" description="Polar residues" evidence="11">
    <location>
        <begin position="96"/>
        <end position="106"/>
    </location>
</feature>
<dbReference type="PROSITE" id="PS50069">
    <property type="entry name" value="CULLIN_2"/>
    <property type="match status" value="1"/>
</dbReference>
<evidence type="ECO:0000256" key="11">
    <source>
        <dbReference type="SAM" id="MobiDB-lite"/>
    </source>
</evidence>
<proteinExistence type="inferred from homology"/>
<dbReference type="SMART" id="SM01337">
    <property type="entry name" value="APC10"/>
    <property type="match status" value="1"/>
</dbReference>
<keyword evidence="17" id="KW-1185">Reference proteome</keyword>
<dbReference type="Gene3D" id="2.60.120.260">
    <property type="entry name" value="Galactose-binding domain-like"/>
    <property type="match status" value="1"/>
</dbReference>
<dbReference type="CDD" id="cd20347">
    <property type="entry name" value="BRcat_RBR_CUL9"/>
    <property type="match status" value="1"/>
</dbReference>
<dbReference type="Gene3D" id="3.30.40.10">
    <property type="entry name" value="Zinc/RING finger domain, C3HC4 (zinc finger)"/>
    <property type="match status" value="1"/>
</dbReference>
<keyword evidence="2" id="KW-0963">Cytoplasm</keyword>
<reference evidence="16 17" key="1">
    <citation type="submission" date="2024-02" db="EMBL/GenBank/DDBJ databases">
        <authorList>
            <person name="Daric V."/>
            <person name="Darras S."/>
        </authorList>
    </citation>
    <scope>NUCLEOTIDE SEQUENCE [LARGE SCALE GENOMIC DNA]</scope>
</reference>
<dbReference type="SUPFAM" id="SSF57850">
    <property type="entry name" value="RING/U-box"/>
    <property type="match status" value="3"/>
</dbReference>
<comment type="similarity">
    <text evidence="10">Belongs to the cullin family.</text>
</comment>
<dbReference type="Gene3D" id="1.20.1310.10">
    <property type="entry name" value="Cullin Repeats"/>
    <property type="match status" value="1"/>
</dbReference>
<feature type="compositionally biased region" description="Basic and acidic residues" evidence="11">
    <location>
        <begin position="691"/>
        <end position="718"/>
    </location>
</feature>
<protein>
    <submittedName>
        <fullName evidence="16">Uncharacterized protein</fullName>
    </submittedName>
</protein>
<evidence type="ECO:0000256" key="7">
    <source>
        <dbReference type="ARBA" id="ARBA00022786"/>
    </source>
</evidence>
<feature type="domain" description="RING-type" evidence="13">
    <location>
        <begin position="2358"/>
        <end position="2402"/>
    </location>
</feature>
<feature type="compositionally biased region" description="Basic and acidic residues" evidence="11">
    <location>
        <begin position="107"/>
        <end position="118"/>
    </location>
</feature>
<evidence type="ECO:0000259" key="15">
    <source>
        <dbReference type="PROSITE" id="PS51873"/>
    </source>
</evidence>
<dbReference type="PROSITE" id="PS51873">
    <property type="entry name" value="TRIAD"/>
    <property type="match status" value="1"/>
</dbReference>
<evidence type="ECO:0000256" key="10">
    <source>
        <dbReference type="PROSITE-ProRule" id="PRU00330"/>
    </source>
</evidence>
<keyword evidence="7" id="KW-0833">Ubl conjugation pathway</keyword>
<feature type="compositionally biased region" description="Polar residues" evidence="11">
    <location>
        <begin position="2168"/>
        <end position="2187"/>
    </location>
</feature>
<evidence type="ECO:0000256" key="5">
    <source>
        <dbReference type="ARBA" id="ARBA00022737"/>
    </source>
</evidence>
<evidence type="ECO:0000256" key="6">
    <source>
        <dbReference type="ARBA" id="ARBA00022771"/>
    </source>
</evidence>
<feature type="region of interest" description="Disordered" evidence="11">
    <location>
        <begin position="2332"/>
        <end position="2352"/>
    </location>
</feature>
<dbReference type="InterPro" id="IPR013083">
    <property type="entry name" value="Znf_RING/FYVE/PHD"/>
</dbReference>
<comment type="caution">
    <text evidence="16">The sequence shown here is derived from an EMBL/GenBank/DDBJ whole genome shotgun (WGS) entry which is preliminary data.</text>
</comment>
<name>A0ABP0FH43_CLALP</name>
<evidence type="ECO:0000256" key="2">
    <source>
        <dbReference type="ARBA" id="ARBA00022490"/>
    </source>
</evidence>
<keyword evidence="8" id="KW-0862">Zinc</keyword>
<dbReference type="PROSITE" id="PS51284">
    <property type="entry name" value="DOC"/>
    <property type="match status" value="1"/>
</dbReference>
<feature type="region of interest" description="Disordered" evidence="11">
    <location>
        <begin position="2756"/>
        <end position="2840"/>
    </location>
</feature>
<feature type="region of interest" description="Disordered" evidence="11">
    <location>
        <begin position="96"/>
        <end position="122"/>
    </location>
</feature>
<feature type="domain" description="RING-type" evidence="15">
    <location>
        <begin position="2354"/>
        <end position="2571"/>
    </location>
</feature>
<feature type="domain" description="DOC" evidence="14">
    <location>
        <begin position="1275"/>
        <end position="1454"/>
    </location>
</feature>
<dbReference type="InterPro" id="IPR004939">
    <property type="entry name" value="APC_su10/DOC_dom"/>
</dbReference>
<dbReference type="PANTHER" id="PTHR22771">
    <property type="entry name" value="CULLIN AND GALACTOSE-BINDING DOMAIN-CONTAINING"/>
    <property type="match status" value="1"/>
</dbReference>
<dbReference type="InterPro" id="IPR008979">
    <property type="entry name" value="Galactose-bd-like_sf"/>
</dbReference>
<evidence type="ECO:0000313" key="16">
    <source>
        <dbReference type="EMBL" id="CAK8678238.1"/>
    </source>
</evidence>
<evidence type="ECO:0000259" key="13">
    <source>
        <dbReference type="PROSITE" id="PS50089"/>
    </source>
</evidence>
<dbReference type="SUPFAM" id="SSF49785">
    <property type="entry name" value="Galactose-binding domain-like"/>
    <property type="match status" value="1"/>
</dbReference>
<keyword evidence="6 9" id="KW-0863">Zinc-finger</keyword>
<accession>A0ABP0FH43</accession>
<feature type="compositionally biased region" description="Polar residues" evidence="11">
    <location>
        <begin position="2221"/>
        <end position="2230"/>
    </location>
</feature>
<dbReference type="Gene3D" id="1.20.120.1750">
    <property type="match status" value="1"/>
</dbReference>
<dbReference type="InterPro" id="IPR036388">
    <property type="entry name" value="WH-like_DNA-bd_sf"/>
</dbReference>
<keyword evidence="3" id="KW-0808">Transferase</keyword>
<feature type="compositionally biased region" description="Basic and acidic residues" evidence="11">
    <location>
        <begin position="662"/>
        <end position="682"/>
    </location>
</feature>
<dbReference type="SUPFAM" id="SSF75632">
    <property type="entry name" value="Cullin homology domain"/>
    <property type="match status" value="1"/>
</dbReference>
<dbReference type="Pfam" id="PF23168">
    <property type="entry name" value="CUL7_CUL9_N"/>
    <property type="match status" value="1"/>
</dbReference>
<evidence type="ECO:0000256" key="1">
    <source>
        <dbReference type="ARBA" id="ARBA00004496"/>
    </source>
</evidence>
<dbReference type="InterPro" id="IPR021097">
    <property type="entry name" value="CPH_domain"/>
</dbReference>
<evidence type="ECO:0000256" key="9">
    <source>
        <dbReference type="PROSITE-ProRule" id="PRU00175"/>
    </source>
</evidence>
<dbReference type="InterPro" id="IPR001841">
    <property type="entry name" value="Znf_RING"/>
</dbReference>
<dbReference type="PROSITE" id="PS50089">
    <property type="entry name" value="ZF_RING_2"/>
    <property type="match status" value="1"/>
</dbReference>
<dbReference type="InterPro" id="IPR017907">
    <property type="entry name" value="Znf_RING_CS"/>
</dbReference>
<evidence type="ECO:0000313" key="17">
    <source>
        <dbReference type="Proteomes" id="UP001642483"/>
    </source>
</evidence>
<evidence type="ECO:0000256" key="3">
    <source>
        <dbReference type="ARBA" id="ARBA00022679"/>
    </source>
</evidence>
<dbReference type="PROSITE" id="PS00518">
    <property type="entry name" value="ZF_RING_1"/>
    <property type="match status" value="1"/>
</dbReference>
<feature type="compositionally biased region" description="Polar residues" evidence="11">
    <location>
        <begin position="1613"/>
        <end position="1631"/>
    </location>
</feature>
<evidence type="ECO:0000259" key="14">
    <source>
        <dbReference type="PROSITE" id="PS51284"/>
    </source>
</evidence>
<keyword evidence="5" id="KW-0677">Repeat</keyword>
<dbReference type="SMART" id="SM00647">
    <property type="entry name" value="IBR"/>
    <property type="match status" value="2"/>
</dbReference>
<dbReference type="Gene3D" id="2.30.30.30">
    <property type="match status" value="1"/>
</dbReference>
<feature type="region of interest" description="Disordered" evidence="11">
    <location>
        <begin position="1578"/>
        <end position="1631"/>
    </location>
</feature>
<feature type="domain" description="Cullin family profile" evidence="12">
    <location>
        <begin position="1801"/>
        <end position="2014"/>
    </location>
</feature>
<organism evidence="16 17">
    <name type="scientific">Clavelina lepadiformis</name>
    <name type="common">Light-bulb sea squirt</name>
    <name type="synonym">Ascidia lepadiformis</name>
    <dbReference type="NCBI Taxonomy" id="159417"/>
    <lineage>
        <taxon>Eukaryota</taxon>
        <taxon>Metazoa</taxon>
        <taxon>Chordata</taxon>
        <taxon>Tunicata</taxon>
        <taxon>Ascidiacea</taxon>
        <taxon>Aplousobranchia</taxon>
        <taxon>Clavelinidae</taxon>
        <taxon>Clavelina</taxon>
    </lineage>
</organism>
<dbReference type="Pfam" id="PF03256">
    <property type="entry name" value="ANAPC10"/>
    <property type="match status" value="1"/>
</dbReference>
<dbReference type="InterPro" id="IPR056405">
    <property type="entry name" value="ARM_CUL7_CUL9"/>
</dbReference>
<dbReference type="InterPro" id="IPR045093">
    <property type="entry name" value="Cullin"/>
</dbReference>
<feature type="compositionally biased region" description="Low complexity" evidence="11">
    <location>
        <begin position="1581"/>
        <end position="1592"/>
    </location>
</feature>
<dbReference type="InterPro" id="IPR016158">
    <property type="entry name" value="Cullin_homology"/>
</dbReference>
<feature type="region of interest" description="Disordered" evidence="11">
    <location>
        <begin position="2151"/>
        <end position="2187"/>
    </location>
</feature>
<dbReference type="InterPro" id="IPR047560">
    <property type="entry name" value="Rcat_RBR_CUL9"/>
</dbReference>
<feature type="compositionally biased region" description="Basic and acidic residues" evidence="11">
    <location>
        <begin position="2238"/>
        <end position="2250"/>
    </location>
</feature>
<dbReference type="Gene3D" id="1.10.10.10">
    <property type="entry name" value="Winged helix-like DNA-binding domain superfamily/Winged helix DNA-binding domain"/>
    <property type="match status" value="1"/>
</dbReference>
<dbReference type="PANTHER" id="PTHR22771:SF4">
    <property type="entry name" value="CULLIN 7-RELATED"/>
    <property type="match status" value="1"/>
</dbReference>
<feature type="compositionally biased region" description="Acidic residues" evidence="11">
    <location>
        <begin position="2758"/>
        <end position="2776"/>
    </location>
</feature>
<dbReference type="InterPro" id="IPR047561">
    <property type="entry name" value="BRcat_RBR_CUL9"/>
</dbReference>
<dbReference type="EMBL" id="CAWYQH010000046">
    <property type="protein sequence ID" value="CAK8678238.1"/>
    <property type="molecule type" value="Genomic_DNA"/>
</dbReference>
<dbReference type="Pfam" id="PF11515">
    <property type="entry name" value="Cul7"/>
    <property type="match status" value="1"/>
</dbReference>
<dbReference type="SUPFAM" id="SSF63748">
    <property type="entry name" value="Tudor/PWWP/MBT"/>
    <property type="match status" value="1"/>
</dbReference>
<dbReference type="CDD" id="cd20359">
    <property type="entry name" value="Rcat_RBR_CUL9"/>
    <property type="match status" value="1"/>
</dbReference>
<dbReference type="InterPro" id="IPR036317">
    <property type="entry name" value="Cullin_homology_sf"/>
</dbReference>
<feature type="compositionally biased region" description="Low complexity" evidence="11">
    <location>
        <begin position="2831"/>
        <end position="2840"/>
    </location>
</feature>
<comment type="subcellular location">
    <subcellularLocation>
        <location evidence="1">Cytoplasm</location>
    </subcellularLocation>
</comment>
<dbReference type="Pfam" id="PF24742">
    <property type="entry name" value="ARM_CUL7_CUL9"/>
    <property type="match status" value="1"/>
</dbReference>
<dbReference type="Pfam" id="PF01485">
    <property type="entry name" value="IBR"/>
    <property type="match status" value="1"/>
</dbReference>